<evidence type="ECO:0000313" key="2">
    <source>
        <dbReference type="Proteomes" id="UP000054383"/>
    </source>
</evidence>
<dbReference type="EMBL" id="CVMT01000002">
    <property type="protein sequence ID" value="CRG86054.1"/>
    <property type="molecule type" value="Genomic_DNA"/>
</dbReference>
<dbReference type="OrthoDB" id="4223475at2759"/>
<name>A0A0U1LRM7_TALIS</name>
<dbReference type="Proteomes" id="UP000054383">
    <property type="component" value="Unassembled WGS sequence"/>
</dbReference>
<evidence type="ECO:0000313" key="1">
    <source>
        <dbReference type="EMBL" id="CRG86054.1"/>
    </source>
</evidence>
<accession>A0A0U1LRM7</accession>
<keyword evidence="2" id="KW-1185">Reference proteome</keyword>
<organism evidence="1 2">
    <name type="scientific">Talaromyces islandicus</name>
    <name type="common">Penicillium islandicum</name>
    <dbReference type="NCBI Taxonomy" id="28573"/>
    <lineage>
        <taxon>Eukaryota</taxon>
        <taxon>Fungi</taxon>
        <taxon>Dikarya</taxon>
        <taxon>Ascomycota</taxon>
        <taxon>Pezizomycotina</taxon>
        <taxon>Eurotiomycetes</taxon>
        <taxon>Eurotiomycetidae</taxon>
        <taxon>Eurotiales</taxon>
        <taxon>Trichocomaceae</taxon>
        <taxon>Talaromyces</taxon>
        <taxon>Talaromyces sect. Islandici</taxon>
    </lineage>
</organism>
<sequence>MSHAEPPDLDSRRRLLQQIETIDDLTEQRILTLRALTFSNIHLPWLNVDNQTFVKWSSKMRPEMETIIEYDASSNCVMIKGRSYMLSNAITMAFNHLFYEITRSQGQQNFDFYPTMPMKRFKFIGQYENTQLVPDAYLKAKNDPYPRHVILLGPFNSIRNVTAAARHWILSTAGVTKTATIFVIHLDRPPLPMSVLINSPAFQENYGLLEDEVRSVYGNIPDLATHILNWYFDTTPLKLGGEYICRIITFDQENINGKRPVATLKFSAQECEISDVSTRDQSGAPIFELEGQILNLNELILLLHHRASSEANSIAIDLARLKLSQLGILQDQGLRRDAKFHDHLTPGYPGRFSNEEFERTFTGRR</sequence>
<protein>
    <submittedName>
        <fullName evidence="1">Uncharacterized protein</fullName>
    </submittedName>
</protein>
<reference evidence="1 2" key="1">
    <citation type="submission" date="2015-04" db="EMBL/GenBank/DDBJ databases">
        <authorList>
            <person name="Syromyatnikov M.Y."/>
            <person name="Popov V.N."/>
        </authorList>
    </citation>
    <scope>NUCLEOTIDE SEQUENCE [LARGE SCALE GENOMIC DNA]</scope>
    <source>
        <strain evidence="1">WF-38-12</strain>
    </source>
</reference>
<dbReference type="AlphaFoldDB" id="A0A0U1LRM7"/>
<gene>
    <name evidence="1" type="ORF">PISL3812_03057</name>
</gene>
<proteinExistence type="predicted"/>